<dbReference type="CDD" id="cd01127">
    <property type="entry name" value="TrwB_TraG_TraD_VirD4"/>
    <property type="match status" value="1"/>
</dbReference>
<keyword evidence="6" id="KW-1185">Reference proteome</keyword>
<dbReference type="InterPro" id="IPR018145">
    <property type="entry name" value="CagE_TrbE_VirB_cntrl_dom"/>
</dbReference>
<dbReference type="Pfam" id="PF19044">
    <property type="entry name" value="P-loop_TraG"/>
    <property type="match status" value="1"/>
</dbReference>
<dbReference type="Gene3D" id="3.40.50.300">
    <property type="entry name" value="P-loop containing nucleotide triphosphate hydrolases"/>
    <property type="match status" value="1"/>
</dbReference>
<dbReference type="Proteomes" id="UP000191153">
    <property type="component" value="Unassembled WGS sequence"/>
</dbReference>
<reference evidence="5 6" key="1">
    <citation type="submission" date="2017-02" db="EMBL/GenBank/DDBJ databases">
        <authorList>
            <person name="Peterson S.W."/>
        </authorList>
    </citation>
    <scope>NUCLEOTIDE SEQUENCE [LARGE SCALE GENOMIC DNA]</scope>
    <source>
        <strain evidence="5 6">ATCC 700028</strain>
    </source>
</reference>
<gene>
    <name evidence="5" type="ORF">SAMN02745174_02354</name>
</gene>
<comment type="similarity">
    <text evidence="1">Belongs to the TrbE/VirB4 family.</text>
</comment>
<dbReference type="EMBL" id="FUWX01000025">
    <property type="protein sequence ID" value="SKA04056.1"/>
    <property type="molecule type" value="Genomic_DNA"/>
</dbReference>
<dbReference type="PANTHER" id="PTHR30121:SF12">
    <property type="entry name" value="TYPE IV SECRETION SYSTEM PROTEIN CAGE"/>
    <property type="match status" value="1"/>
</dbReference>
<evidence type="ECO:0000313" key="6">
    <source>
        <dbReference type="Proteomes" id="UP000191153"/>
    </source>
</evidence>
<dbReference type="RefSeq" id="WP_078694782.1">
    <property type="nucleotide sequence ID" value="NZ_FUWX01000025.1"/>
</dbReference>
<dbReference type="Pfam" id="PF03135">
    <property type="entry name" value="CagE_TrbE_VirB"/>
    <property type="match status" value="1"/>
</dbReference>
<dbReference type="InterPro" id="IPR003593">
    <property type="entry name" value="AAA+_ATPase"/>
</dbReference>
<keyword evidence="3" id="KW-0067">ATP-binding</keyword>
<dbReference type="SMART" id="SM00382">
    <property type="entry name" value="AAA"/>
    <property type="match status" value="1"/>
</dbReference>
<dbReference type="InterPro" id="IPR051162">
    <property type="entry name" value="T4SS_component"/>
</dbReference>
<proteinExistence type="inferred from homology"/>
<dbReference type="STRING" id="180163.SAMN02745174_02354"/>
<dbReference type="InterPro" id="IPR043964">
    <property type="entry name" value="P-loop_TraG"/>
</dbReference>
<evidence type="ECO:0000256" key="1">
    <source>
        <dbReference type="ARBA" id="ARBA00006512"/>
    </source>
</evidence>
<protein>
    <submittedName>
        <fullName evidence="5">Type IV secretion system protein VirB4</fullName>
    </submittedName>
</protein>
<keyword evidence="2" id="KW-0547">Nucleotide-binding</keyword>
<evidence type="ECO:0000256" key="3">
    <source>
        <dbReference type="ARBA" id="ARBA00022840"/>
    </source>
</evidence>
<sequence length="820" mass="94225">MLDYIFIFCIVVIGLILLRNEKEYNYEDKTNVSDYLPWALLLGDNSGIIINKNGSLQKTFRIIGKDLDSSTDVDLVHMKQTLNNVLKRINGNWSLHMEVNRNISSSCIHSTMPDSLSQKFEDIREYTFNSKGEKNFYENSTYLTLTYLPPPDNISGLKDKLIEDVDKKEKNELENLEIFKREINEIYLMLKEIFALIEPLNDKEVLTYLHNSFSQNDKQEITPINTYLDRYISDTPITTGITPLIGEEYLGVISLLDFPQESYPCLFNFLNGMDIKYRFVTRYIFLDNIEAQKKAESYRKKWAVNRKKFMTAIIDKVLKHDSGEINENVLEREAEAEAIYNQLQNENIGMGYYTFTITLKNKDQEKLTEDIQNIIAKIQGLGFVAIRETIGILPAFFGSLAGDIEHNIRKPLIPTIVLTDLLPMSTIWAGETWNKHLNAPPLLYCTSNSSTPFRLNLHQGDVGHTAIFGQTGGGKSVLLCTIASNFRKYTNGQVIIFDKGGSSRVLTRGLGGKFYDLGKENITFQPLAKIDDPLERQWAFEWLCGIFERENITLTGELKNTISNALLDVSNMPQTNRTMTGFYLSIQNIELKEAIKQFTKDGNLGKYFDGNIDNFNKDNPWQVFEMESLINSKSACSPIAEYIFHKLEVEMFSGSPTLLILDEFWALLDNKQFTDKIKDWLKTLRKKNVSVVFATQELKDIQNSAIRDTILSSCVTKIYLADRKAMSQEMIGIYRSFGLNDREIQLISMATLKRDYFYKSLTGNRLFQLNLSKFELAYYGASDPVDQKQCMKLSDLNIEEFNEKWIEYKGLEEIELLKSS</sequence>
<dbReference type="AlphaFoldDB" id="A0A1T4QK68"/>
<dbReference type="InterPro" id="IPR027417">
    <property type="entry name" value="P-loop_NTPase"/>
</dbReference>
<dbReference type="GO" id="GO:0005524">
    <property type="term" value="F:ATP binding"/>
    <property type="evidence" value="ECO:0007669"/>
    <property type="project" value="UniProtKB-KW"/>
</dbReference>
<evidence type="ECO:0000313" key="5">
    <source>
        <dbReference type="EMBL" id="SKA04056.1"/>
    </source>
</evidence>
<feature type="domain" description="AAA+ ATPase" evidence="4">
    <location>
        <begin position="461"/>
        <end position="722"/>
    </location>
</feature>
<dbReference type="PANTHER" id="PTHR30121">
    <property type="entry name" value="UNCHARACTERIZED PROTEIN YJGR-RELATED"/>
    <property type="match status" value="1"/>
</dbReference>
<accession>A0A1T4QK68</accession>
<dbReference type="SUPFAM" id="SSF52540">
    <property type="entry name" value="P-loop containing nucleoside triphosphate hydrolases"/>
    <property type="match status" value="1"/>
</dbReference>
<evidence type="ECO:0000256" key="2">
    <source>
        <dbReference type="ARBA" id="ARBA00022741"/>
    </source>
</evidence>
<dbReference type="OrthoDB" id="9816422at2"/>
<evidence type="ECO:0000259" key="4">
    <source>
        <dbReference type="SMART" id="SM00382"/>
    </source>
</evidence>
<name>A0A1T4QK68_9FUSO</name>
<organism evidence="5 6">
    <name type="scientific">Cetobacterium ceti</name>
    <dbReference type="NCBI Taxonomy" id="180163"/>
    <lineage>
        <taxon>Bacteria</taxon>
        <taxon>Fusobacteriati</taxon>
        <taxon>Fusobacteriota</taxon>
        <taxon>Fusobacteriia</taxon>
        <taxon>Fusobacteriales</taxon>
        <taxon>Fusobacteriaceae</taxon>
        <taxon>Cetobacterium</taxon>
    </lineage>
</organism>